<dbReference type="STRING" id="1333662.LPB303_13115"/>
<comment type="similarity">
    <text evidence="1">Belongs to the universal stress protein A family.</text>
</comment>
<dbReference type="PRINTS" id="PR01438">
    <property type="entry name" value="UNVRSLSTRESS"/>
</dbReference>
<feature type="domain" description="UspA" evidence="2">
    <location>
        <begin position="150"/>
        <end position="276"/>
    </location>
</feature>
<dbReference type="Proteomes" id="UP000076923">
    <property type="component" value="Unassembled WGS sequence"/>
</dbReference>
<reference evidence="3 4" key="1">
    <citation type="submission" date="2016-02" db="EMBL/GenBank/DDBJ databases">
        <title>Draft genome sequence of Polaribacter atrinae KACC17473.</title>
        <authorList>
            <person name="Shin S.-K."/>
            <person name="Yi H."/>
        </authorList>
    </citation>
    <scope>NUCLEOTIDE SEQUENCE [LARGE SCALE GENOMIC DNA]</scope>
    <source>
        <strain evidence="3 4">KACC 17473</strain>
    </source>
</reference>
<evidence type="ECO:0000313" key="3">
    <source>
        <dbReference type="EMBL" id="OAD43402.1"/>
    </source>
</evidence>
<gene>
    <name evidence="3" type="ORF">LPB303_13115</name>
</gene>
<dbReference type="InterPro" id="IPR006015">
    <property type="entry name" value="Universal_stress_UspA"/>
</dbReference>
<name>A0A176T619_9FLAO</name>
<evidence type="ECO:0000256" key="1">
    <source>
        <dbReference type="ARBA" id="ARBA00008791"/>
    </source>
</evidence>
<accession>A0A176T619</accession>
<feature type="domain" description="UspA" evidence="2">
    <location>
        <begin position="1"/>
        <end position="140"/>
    </location>
</feature>
<protein>
    <submittedName>
        <fullName evidence="3">Universal stress protein UspA</fullName>
    </submittedName>
</protein>
<sequence>MKKIIVPIDFSKHSEFALKTAALLAKKYNATVYALHMLDLQEISLTESEDNQQEKAFFFLKLAEKKFKDFLIKDYLKGIKIVPVIKQFKVFSEINDICKEVNADLIIMGSEGVSGLKEFFVGSNTEKVVRFANLPVLVIKNEMENADFSDIVIATDFSEESIPGFQRMLETLDFLNAKKHILYVNLPNEEFKTTSEMEKMANNFLMKAEGDVHRMINVNYVCDRTIEKGILNFSNAVGADLISVITHGRIGLSHIFAGSIAEDIANHSTLPIMTIKI</sequence>
<dbReference type="Pfam" id="PF00582">
    <property type="entry name" value="Usp"/>
    <property type="match status" value="2"/>
</dbReference>
<dbReference type="InterPro" id="IPR006016">
    <property type="entry name" value="UspA"/>
</dbReference>
<dbReference type="RefSeq" id="WP_068450972.1">
    <property type="nucleotide sequence ID" value="NZ_CANKUV010000007.1"/>
</dbReference>
<comment type="caution">
    <text evidence="3">The sequence shown here is derived from an EMBL/GenBank/DDBJ whole genome shotgun (WGS) entry which is preliminary data.</text>
</comment>
<dbReference type="CDD" id="cd00293">
    <property type="entry name" value="USP-like"/>
    <property type="match status" value="2"/>
</dbReference>
<dbReference type="SUPFAM" id="SSF52402">
    <property type="entry name" value="Adenine nucleotide alpha hydrolases-like"/>
    <property type="match status" value="2"/>
</dbReference>
<dbReference type="InterPro" id="IPR014729">
    <property type="entry name" value="Rossmann-like_a/b/a_fold"/>
</dbReference>
<evidence type="ECO:0000259" key="2">
    <source>
        <dbReference type="Pfam" id="PF00582"/>
    </source>
</evidence>
<keyword evidence="4" id="KW-1185">Reference proteome</keyword>
<proteinExistence type="inferred from homology"/>
<evidence type="ECO:0000313" key="4">
    <source>
        <dbReference type="Proteomes" id="UP000076923"/>
    </source>
</evidence>
<dbReference type="OrthoDB" id="9788959at2"/>
<dbReference type="Gene3D" id="3.40.50.620">
    <property type="entry name" value="HUPs"/>
    <property type="match status" value="2"/>
</dbReference>
<dbReference type="EMBL" id="LVWE01000055">
    <property type="protein sequence ID" value="OAD43402.1"/>
    <property type="molecule type" value="Genomic_DNA"/>
</dbReference>
<dbReference type="PANTHER" id="PTHR46268">
    <property type="entry name" value="STRESS RESPONSE PROTEIN NHAX"/>
    <property type="match status" value="1"/>
</dbReference>
<dbReference type="PANTHER" id="PTHR46268:SF6">
    <property type="entry name" value="UNIVERSAL STRESS PROTEIN UP12"/>
    <property type="match status" value="1"/>
</dbReference>
<dbReference type="AlphaFoldDB" id="A0A176T619"/>
<organism evidence="3 4">
    <name type="scientific">Polaribacter atrinae</name>
    <dbReference type="NCBI Taxonomy" id="1333662"/>
    <lineage>
        <taxon>Bacteria</taxon>
        <taxon>Pseudomonadati</taxon>
        <taxon>Bacteroidota</taxon>
        <taxon>Flavobacteriia</taxon>
        <taxon>Flavobacteriales</taxon>
        <taxon>Flavobacteriaceae</taxon>
    </lineage>
</organism>